<gene>
    <name evidence="2" type="ORF">AVDCRST_MAG63-4566</name>
</gene>
<evidence type="ECO:0000256" key="1">
    <source>
        <dbReference type="SAM" id="MobiDB-lite"/>
    </source>
</evidence>
<dbReference type="AlphaFoldDB" id="A0A6J4K1V9"/>
<reference evidence="2" key="1">
    <citation type="submission" date="2020-02" db="EMBL/GenBank/DDBJ databases">
        <authorList>
            <person name="Meier V. D."/>
        </authorList>
    </citation>
    <scope>NUCLEOTIDE SEQUENCE</scope>
    <source>
        <strain evidence="2">AVDCRST_MAG63</strain>
    </source>
</reference>
<accession>A0A6J4K1V9</accession>
<feature type="region of interest" description="Disordered" evidence="1">
    <location>
        <begin position="1"/>
        <end position="37"/>
    </location>
</feature>
<dbReference type="EMBL" id="CADCTO010000634">
    <property type="protein sequence ID" value="CAA9293379.1"/>
    <property type="molecule type" value="Genomic_DNA"/>
</dbReference>
<evidence type="ECO:0000313" key="2">
    <source>
        <dbReference type="EMBL" id="CAA9293379.1"/>
    </source>
</evidence>
<protein>
    <submittedName>
        <fullName evidence="2">Uncharacterized protein</fullName>
    </submittedName>
</protein>
<sequence length="85" mass="9433">MPGRITGTARARGEMKSARRRRGRGSKAASPRSPIAPVPALCRVPRRCHRGAAETRVGRSPRYDRMLFCLPLHDIFGNLRDLPAV</sequence>
<name>A0A6J4K1V9_9BACT</name>
<proteinExistence type="predicted"/>
<organism evidence="2">
    <name type="scientific">uncultured Armatimonadetes bacterium</name>
    <dbReference type="NCBI Taxonomy" id="157466"/>
    <lineage>
        <taxon>Bacteria</taxon>
        <taxon>Bacillati</taxon>
        <taxon>Armatimonadota</taxon>
        <taxon>environmental samples</taxon>
    </lineage>
</organism>